<evidence type="ECO:0000313" key="4">
    <source>
        <dbReference type="EMBL" id="CDO76928.1"/>
    </source>
</evidence>
<dbReference type="Gene3D" id="2.130.10.30">
    <property type="entry name" value="Regulator of chromosome condensation 1/beta-lactamase-inhibitor protein II"/>
    <property type="match status" value="1"/>
</dbReference>
<dbReference type="PRINTS" id="PR00633">
    <property type="entry name" value="RCCNDNSATION"/>
</dbReference>
<dbReference type="OrthoDB" id="61110at2759"/>
<dbReference type="InterPro" id="IPR009091">
    <property type="entry name" value="RCC1/BLIP-II"/>
</dbReference>
<evidence type="ECO:0000259" key="3">
    <source>
        <dbReference type="Pfam" id="PF25390"/>
    </source>
</evidence>
<protein>
    <recommendedName>
        <fullName evidence="3">RCC1-like domain-containing protein</fullName>
    </recommendedName>
</protein>
<keyword evidence="5" id="KW-1185">Reference proteome</keyword>
<dbReference type="STRING" id="5643.A0A060SWQ3"/>
<dbReference type="Pfam" id="PF25390">
    <property type="entry name" value="WD40_RLD"/>
    <property type="match status" value="1"/>
</dbReference>
<feature type="repeat" description="RCC1" evidence="2">
    <location>
        <begin position="179"/>
        <end position="235"/>
    </location>
</feature>
<feature type="repeat" description="RCC1" evidence="2">
    <location>
        <begin position="236"/>
        <end position="298"/>
    </location>
</feature>
<evidence type="ECO:0000256" key="1">
    <source>
        <dbReference type="ARBA" id="ARBA00022737"/>
    </source>
</evidence>
<feature type="domain" description="RCC1-like" evidence="3">
    <location>
        <begin position="11"/>
        <end position="412"/>
    </location>
</feature>
<dbReference type="InterPro" id="IPR000408">
    <property type="entry name" value="Reg_chr_condens"/>
</dbReference>
<dbReference type="EMBL" id="CCBP010000430">
    <property type="protein sequence ID" value="CDO76928.1"/>
    <property type="molecule type" value="Genomic_DNA"/>
</dbReference>
<feature type="repeat" description="RCC1" evidence="2">
    <location>
        <begin position="124"/>
        <end position="178"/>
    </location>
</feature>
<dbReference type="Proteomes" id="UP000029665">
    <property type="component" value="Unassembled WGS sequence"/>
</dbReference>
<dbReference type="InterPro" id="IPR058923">
    <property type="entry name" value="RCC1-like_dom"/>
</dbReference>
<feature type="repeat" description="RCC1" evidence="2">
    <location>
        <begin position="299"/>
        <end position="361"/>
    </location>
</feature>
<organism evidence="4 5">
    <name type="scientific">Pycnoporus cinnabarinus</name>
    <name type="common">Cinnabar-red polypore</name>
    <name type="synonym">Trametes cinnabarina</name>
    <dbReference type="NCBI Taxonomy" id="5643"/>
    <lineage>
        <taxon>Eukaryota</taxon>
        <taxon>Fungi</taxon>
        <taxon>Dikarya</taxon>
        <taxon>Basidiomycota</taxon>
        <taxon>Agaricomycotina</taxon>
        <taxon>Agaricomycetes</taxon>
        <taxon>Polyporales</taxon>
        <taxon>Polyporaceae</taxon>
        <taxon>Trametes</taxon>
    </lineage>
</organism>
<feature type="repeat" description="RCC1" evidence="2">
    <location>
        <begin position="54"/>
        <end position="123"/>
    </location>
</feature>
<proteinExistence type="predicted"/>
<dbReference type="PROSITE" id="PS00626">
    <property type="entry name" value="RCC1_2"/>
    <property type="match status" value="5"/>
</dbReference>
<evidence type="ECO:0000313" key="5">
    <source>
        <dbReference type="Proteomes" id="UP000029665"/>
    </source>
</evidence>
<gene>
    <name evidence="4" type="ORF">BN946_scf185006.g10</name>
</gene>
<keyword evidence="1" id="KW-0677">Repeat</keyword>
<dbReference type="SUPFAM" id="SSF50985">
    <property type="entry name" value="RCC1/BLIP-II"/>
    <property type="match status" value="1"/>
</dbReference>
<dbReference type="PANTHER" id="PTHR45622:SF70">
    <property type="entry name" value="SECRETION-REGULATING GUANINE NUCLEOTIDE EXCHANGE FACTOR"/>
    <property type="match status" value="1"/>
</dbReference>
<evidence type="ECO:0000256" key="2">
    <source>
        <dbReference type="PROSITE-ProRule" id="PRU00235"/>
    </source>
</evidence>
<comment type="caution">
    <text evidence="4">The sequence shown here is derived from an EMBL/GenBank/DDBJ whole genome shotgun (WGS) entry which is preliminary data.</text>
</comment>
<name>A0A060SWQ3_PYCCI</name>
<dbReference type="OMA" id="CIESHET"/>
<dbReference type="HOGENOM" id="CLU_005210_4_2_1"/>
<reference evidence="4" key="1">
    <citation type="submission" date="2014-01" db="EMBL/GenBank/DDBJ databases">
        <title>The genome of the white-rot fungus Pycnoporus cinnabarinus: a basidiomycete model with a versatile arsenal for lignocellulosic biomass breakdown.</title>
        <authorList>
            <person name="Levasseur A."/>
            <person name="Lomascolo A."/>
            <person name="Ruiz-Duenas F.J."/>
            <person name="Uzan E."/>
            <person name="Piumi F."/>
            <person name="Kues U."/>
            <person name="Ram A.F.J."/>
            <person name="Murat C."/>
            <person name="Haon M."/>
            <person name="Benoit I."/>
            <person name="Arfi Y."/>
            <person name="Chevret D."/>
            <person name="Drula E."/>
            <person name="Kwon M.J."/>
            <person name="Gouret P."/>
            <person name="Lesage-Meessen L."/>
            <person name="Lombard V."/>
            <person name="Mariette J."/>
            <person name="Noirot C."/>
            <person name="Park J."/>
            <person name="Patyshakuliyeva A."/>
            <person name="Wieneger R.A.B."/>
            <person name="Wosten H.A.B."/>
            <person name="Martin F."/>
            <person name="Coutinho P.M."/>
            <person name="de Vries R."/>
            <person name="Martinez A.T."/>
            <person name="Klopp C."/>
            <person name="Pontarotti P."/>
            <person name="Henrissat B."/>
            <person name="Record E."/>
        </authorList>
    </citation>
    <scope>NUCLEOTIDE SEQUENCE [LARGE SCALE GENOMIC DNA]</scope>
    <source>
        <strain evidence="4">BRFM137</strain>
    </source>
</reference>
<dbReference type="InterPro" id="IPR051709">
    <property type="entry name" value="Ub-ligase/GTPase-reg"/>
</dbReference>
<accession>A0A060SWQ3</accession>
<dbReference type="PROSITE" id="PS50012">
    <property type="entry name" value="RCC1_3"/>
    <property type="match status" value="6"/>
</dbReference>
<dbReference type="AlphaFoldDB" id="A0A060SWQ3"/>
<feature type="repeat" description="RCC1" evidence="2">
    <location>
        <begin position="362"/>
        <end position="416"/>
    </location>
</feature>
<sequence>MGVDVLLTTTTVDKPRRNHYVEKLVEQGAFGEPGAGLESVAAGGLHSVLIDETGTIWTCGTNDNAELGRTTVTIAERKTTVEVDEATSLPFHVPVPIQSLRDEGFRAVKVVAGDCINVALDEHGQLRAWGTYRTSDGELGFSPAIRKQFKPSSIPALSGIPIAAVAAGDNHILFLSISGEVYSAGSSEYMQLGRRVLKRHQLKGTVPERVILQSRSRRALVVGAGADHSFAVDEDGTPWGWGLNGHGQTGTGVGSERNENRIVPAPVPVIGLSKAELGGATVVQIAGGSQHTLFLTSDGRVHACGKSEDGQLGISDDKDALAERYPDGFVPEPVLVPFPDGDDPIVAVACGTHNNLAITKGGAMYAWGRDTIGQVGTGTEGVDVRTPTIVVRKEGGSWSAKAVSCGGQHSLALLQKKA</sequence>
<dbReference type="GO" id="GO:0005737">
    <property type="term" value="C:cytoplasm"/>
    <property type="evidence" value="ECO:0007669"/>
    <property type="project" value="TreeGrafter"/>
</dbReference>
<dbReference type="PANTHER" id="PTHR45622">
    <property type="entry name" value="UBIQUITIN-PROTEIN LIGASE E3A-RELATED"/>
    <property type="match status" value="1"/>
</dbReference>